<reference evidence="2" key="1">
    <citation type="submission" date="2022-10" db="EMBL/GenBank/DDBJ databases">
        <authorList>
            <person name="Yu W.X."/>
        </authorList>
    </citation>
    <scope>NUCLEOTIDE SEQUENCE</scope>
    <source>
        <strain evidence="2">AAT</strain>
    </source>
</reference>
<dbReference type="InterPro" id="IPR001036">
    <property type="entry name" value="Acrflvin-R"/>
</dbReference>
<gene>
    <name evidence="2" type="ORF">OM075_06050</name>
</gene>
<evidence type="ECO:0000256" key="1">
    <source>
        <dbReference type="SAM" id="Phobius"/>
    </source>
</evidence>
<sequence length="1020" mass="113538">MNKGMLEKVLGQKAFITSLLFAVILGGLLAFDGLGKLEDPEIPVKSAVIMTPYPGASASEVELEVTDVLEKAVQKLANIDFIESRSIAGLSEITVNIDPNVHTAKMPQLYDHLRRKIHDIKGDLPQSASDPIILDDFGDVYGIFVSVSADGYSYEELNNYVEYIKRELLLVDNIRRVEVYGKQTETIDIKFSTEKFAQLGLNPMLIVQALNDQVSTVNPGNVVVGTERIRMDLGAKFKSIDDIKNLLVKVPNGGSFLLGEIASVERSFYTPKRNDFKYNGQNAMALAISMESKVNVIKVGEVFEERIAQLKENLPVGIEINKVFFQPDRVSESIRGFMINLIESVVIVIIVLLFAMGLRSGLLISSGLVFTILATFIVMKATGIELQRISLGAIIVAMGMLVDNSIVVADGILIDLKKGVERKKAFVNTAQKTAMPLLGATIVAILAFMPLGFSPGAAGEFLKSLFYVLAISLFLSWIFAMIQTPFMANWFYRGKVKKSKGEDTELFNNGLYRWFRKILKMMLWHKTLFTIATVFVLVLSIWSFKFIKQEFFPALDYNQYIIEYWLPQGSDIYQVEKDLDEVQKELSTWDDVKKVVTSLGQTPARYTLLRPMTTLNSNYGELIIDAVDFDAAQKSAIEIIDYLNKNFPQAFARARTYSPIFGDYLIEAKFTGPDPAVLRELAEKAKEIMRANPITAVTTDNWKNQEKVIRPEYSVEQARLQGISRSDVANSLAVASNGMPVGAIYEGSDMLPVILKMEEPVGNHVENIESVPVWSSRSMTSVPLGQVIDSVRVSWEDQTIRRYDGLRAIKAQCDPKPGHTAPELWSQIHEQIEAIDLPYGYELEWLGDHKHSEDANRRLFSLLPLALGLMVLIIILLFNNLKQPIIIMSVVPMAIMGVAVGYHVMQAKFGFVGIIGTLGLIGMMIKNAIVLLDEINDEISRGIDQVNAIINSATSRMRPVMMASLTTILGMVPLLTDIMFKGMAIAVMFGLLVGSIVTLVVVPVMYAILYKVDTKILHDK</sequence>
<dbReference type="Gene3D" id="3.30.2090.10">
    <property type="entry name" value="Multidrug efflux transporter AcrB TolC docking domain, DN and DC subdomains"/>
    <property type="match status" value="2"/>
</dbReference>
<organism evidence="2 3">
    <name type="scientific">Plebeiibacterium sediminum</name>
    <dbReference type="NCBI Taxonomy" id="2992112"/>
    <lineage>
        <taxon>Bacteria</taxon>
        <taxon>Pseudomonadati</taxon>
        <taxon>Bacteroidota</taxon>
        <taxon>Bacteroidia</taxon>
        <taxon>Marinilabiliales</taxon>
        <taxon>Marinilabiliaceae</taxon>
        <taxon>Plebeiibacterium</taxon>
    </lineage>
</organism>
<dbReference type="Gene3D" id="3.30.70.1320">
    <property type="entry name" value="Multidrug efflux transporter AcrB pore domain like"/>
    <property type="match status" value="1"/>
</dbReference>
<dbReference type="Pfam" id="PF00873">
    <property type="entry name" value="ACR_tran"/>
    <property type="match status" value="1"/>
</dbReference>
<feature type="transmembrane region" description="Helical" evidence="1">
    <location>
        <begin position="523"/>
        <end position="544"/>
    </location>
</feature>
<dbReference type="PANTHER" id="PTHR32063">
    <property type="match status" value="1"/>
</dbReference>
<dbReference type="PANTHER" id="PTHR32063:SF18">
    <property type="entry name" value="CATION EFFLUX SYSTEM PROTEIN"/>
    <property type="match status" value="1"/>
</dbReference>
<dbReference type="Gene3D" id="3.30.70.1440">
    <property type="entry name" value="Multidrug efflux transporter AcrB pore domain"/>
    <property type="match status" value="1"/>
</dbReference>
<keyword evidence="1" id="KW-0812">Transmembrane</keyword>
<comment type="caution">
    <text evidence="2">The sequence shown here is derived from an EMBL/GenBank/DDBJ whole genome shotgun (WGS) entry which is preliminary data.</text>
</comment>
<feature type="transmembrane region" description="Helical" evidence="1">
    <location>
        <begin position="885"/>
        <end position="905"/>
    </location>
</feature>
<feature type="transmembrane region" description="Helical" evidence="1">
    <location>
        <begin position="960"/>
        <end position="980"/>
    </location>
</feature>
<accession>A0AAE3M2Z6</accession>
<feature type="transmembrane region" description="Helical" evidence="1">
    <location>
        <begin position="391"/>
        <end position="413"/>
    </location>
</feature>
<keyword evidence="3" id="KW-1185">Reference proteome</keyword>
<name>A0AAE3M2Z6_9BACT</name>
<dbReference type="EMBL" id="JAPDPJ010000009">
    <property type="protein sequence ID" value="MCW3786021.1"/>
    <property type="molecule type" value="Genomic_DNA"/>
</dbReference>
<dbReference type="PRINTS" id="PR00702">
    <property type="entry name" value="ACRIFLAVINRP"/>
</dbReference>
<feature type="transmembrane region" description="Helical" evidence="1">
    <location>
        <begin position="859"/>
        <end position="878"/>
    </location>
</feature>
<feature type="transmembrane region" description="Helical" evidence="1">
    <location>
        <begin position="911"/>
        <end position="932"/>
    </location>
</feature>
<dbReference type="Gene3D" id="1.20.1640.10">
    <property type="entry name" value="Multidrug efflux transporter AcrB transmembrane domain"/>
    <property type="match status" value="2"/>
</dbReference>
<dbReference type="SUPFAM" id="SSF82693">
    <property type="entry name" value="Multidrug efflux transporter AcrB pore domain, PN1, PN2, PC1 and PC2 subdomains"/>
    <property type="match status" value="2"/>
</dbReference>
<feature type="transmembrane region" description="Helical" evidence="1">
    <location>
        <begin position="337"/>
        <end position="355"/>
    </location>
</feature>
<evidence type="ECO:0000313" key="3">
    <source>
        <dbReference type="Proteomes" id="UP001209229"/>
    </source>
</evidence>
<dbReference type="SUPFAM" id="SSF82866">
    <property type="entry name" value="Multidrug efflux transporter AcrB transmembrane domain"/>
    <property type="match status" value="2"/>
</dbReference>
<keyword evidence="1" id="KW-0472">Membrane</keyword>
<evidence type="ECO:0000313" key="2">
    <source>
        <dbReference type="EMBL" id="MCW3786021.1"/>
    </source>
</evidence>
<dbReference type="SUPFAM" id="SSF82714">
    <property type="entry name" value="Multidrug efflux transporter AcrB TolC docking domain, DN and DC subdomains"/>
    <property type="match status" value="2"/>
</dbReference>
<dbReference type="AlphaFoldDB" id="A0AAE3M2Z6"/>
<dbReference type="GO" id="GO:0005886">
    <property type="term" value="C:plasma membrane"/>
    <property type="evidence" value="ECO:0007669"/>
    <property type="project" value="TreeGrafter"/>
</dbReference>
<dbReference type="GO" id="GO:0042910">
    <property type="term" value="F:xenobiotic transmembrane transporter activity"/>
    <property type="evidence" value="ECO:0007669"/>
    <property type="project" value="TreeGrafter"/>
</dbReference>
<dbReference type="Proteomes" id="UP001209229">
    <property type="component" value="Unassembled WGS sequence"/>
</dbReference>
<dbReference type="RefSeq" id="WP_301189591.1">
    <property type="nucleotide sequence ID" value="NZ_JAPDPJ010000009.1"/>
</dbReference>
<dbReference type="Gene3D" id="3.30.70.1430">
    <property type="entry name" value="Multidrug efflux transporter AcrB pore domain"/>
    <property type="match status" value="2"/>
</dbReference>
<feature type="transmembrane region" description="Helical" evidence="1">
    <location>
        <begin position="986"/>
        <end position="1010"/>
    </location>
</feature>
<feature type="transmembrane region" description="Helical" evidence="1">
    <location>
        <begin position="434"/>
        <end position="453"/>
    </location>
</feature>
<proteinExistence type="predicted"/>
<feature type="transmembrane region" description="Helical" evidence="1">
    <location>
        <begin position="465"/>
        <end position="492"/>
    </location>
</feature>
<protein>
    <submittedName>
        <fullName evidence="2">Efflux RND transporter permease subunit</fullName>
    </submittedName>
</protein>
<dbReference type="InterPro" id="IPR027463">
    <property type="entry name" value="AcrB_DN_DC_subdom"/>
</dbReference>
<feature type="transmembrane region" description="Helical" evidence="1">
    <location>
        <begin position="362"/>
        <end position="379"/>
    </location>
</feature>
<keyword evidence="1" id="KW-1133">Transmembrane helix</keyword>